<keyword evidence="8" id="KW-0964">Secreted</keyword>
<accession>A0A8J5GTB2</accession>
<evidence type="ECO:0000256" key="5">
    <source>
        <dbReference type="ARBA" id="ARBA00022801"/>
    </source>
</evidence>
<evidence type="ECO:0000256" key="6">
    <source>
        <dbReference type="ARBA" id="ARBA00023085"/>
    </source>
</evidence>
<comment type="caution">
    <text evidence="10">The sequence shown here is derived from an EMBL/GenBank/DDBJ whole genome shotgun (WGS) entry which is preliminary data.</text>
</comment>
<dbReference type="InterPro" id="IPR006501">
    <property type="entry name" value="Pectinesterase_inhib_dom"/>
</dbReference>
<dbReference type="PANTHER" id="PTHR31707">
    <property type="entry name" value="PECTINESTERASE"/>
    <property type="match status" value="1"/>
</dbReference>
<feature type="signal peptide" evidence="8">
    <location>
        <begin position="1"/>
        <end position="22"/>
    </location>
</feature>
<dbReference type="EMBL" id="JACMSC010000008">
    <property type="protein sequence ID" value="KAG6509769.1"/>
    <property type="molecule type" value="Genomic_DNA"/>
</dbReference>
<keyword evidence="5 8" id="KW-0378">Hydrolase</keyword>
<dbReference type="CDD" id="cd15798">
    <property type="entry name" value="PMEI-like_3"/>
    <property type="match status" value="1"/>
</dbReference>
<dbReference type="GO" id="GO:0042545">
    <property type="term" value="P:cell wall modification"/>
    <property type="evidence" value="ECO:0007669"/>
    <property type="project" value="UniProtKB-UniRule"/>
</dbReference>
<reference evidence="10 11" key="1">
    <citation type="submission" date="2020-08" db="EMBL/GenBank/DDBJ databases">
        <title>Plant Genome Project.</title>
        <authorList>
            <person name="Zhang R.-G."/>
        </authorList>
    </citation>
    <scope>NUCLEOTIDE SEQUENCE [LARGE SCALE GENOMIC DNA]</scope>
    <source>
        <tissue evidence="10">Rhizome</tissue>
    </source>
</reference>
<protein>
    <recommendedName>
        <fullName evidence="3 8">Pectinesterase</fullName>
        <ecNumber evidence="3 8">3.1.1.11</ecNumber>
    </recommendedName>
</protein>
<dbReference type="OrthoDB" id="2019149at2759"/>
<dbReference type="InterPro" id="IPR018040">
    <property type="entry name" value="Pectinesterase_Tyr_AS"/>
</dbReference>
<feature type="active site" evidence="7">
    <location>
        <position position="376"/>
    </location>
</feature>
<comment type="function">
    <text evidence="8">Acts in the modification of cell walls via demethylesterification of cell wall pectin.</text>
</comment>
<comment type="pathway">
    <text evidence="2 8">Glycan metabolism; pectin degradation; 2-dehydro-3-deoxy-D-gluconate from pectin: step 1/5.</text>
</comment>
<name>A0A8J5GTB2_ZINOF</name>
<dbReference type="PROSITE" id="PS00800">
    <property type="entry name" value="PECTINESTERASE_1"/>
    <property type="match status" value="1"/>
</dbReference>
<dbReference type="SMART" id="SM00856">
    <property type="entry name" value="PMEI"/>
    <property type="match status" value="1"/>
</dbReference>
<dbReference type="NCBIfam" id="TIGR01614">
    <property type="entry name" value="PME_inhib"/>
    <property type="match status" value="1"/>
</dbReference>
<sequence length="531" mass="57112">MSLFSMVSPLTLLFHLFSTAMAADTHLGRKDHAIRQACTATRFPDLCVSALSPAAPSISPNPKASELLLASISQAAAGVKSARTTAQAILDTSTNVNRSTAARNCLEILRLSGYRLQAASDLYAAGKIADMHAYTAAAQIYQYGCMSGLNKVNDTRQVVEAAAFLAGVVNTTSYAAAMVAALRRYGSDMSRWGPPQTERDGYWPEAAEGSAGVRKKFPPRSAPANATVCKGGGCGGYATVQAAVDAAPEKSSAPFVIHIKEGVYKETVRVPLEKTNLVFVGDGMGKTVITGNLSADMVGLSTYNTATVGVNGDGFMARDMTMANIAGPEAHQAVAFRSDSDRCVLESVEFIGHQDTLYALSLRQFYNACRIAGTVDFIFGNSAAVFRNCEILVLPRQLHPEQGDVNTVTAHGRTDPAHPTGFVLERCTVDGSKEYLALYRSNAAAHRTYLGRPWKEYSRTVLIQCALSEIVRPEGWLPWNGDLGLQTLFYGEIQSTGPGANATARVTWSKHISKKHMGIYTVENFLQADQW</sequence>
<dbReference type="Pfam" id="PF04043">
    <property type="entry name" value="PMEI"/>
    <property type="match status" value="1"/>
</dbReference>
<keyword evidence="4 8" id="KW-0134">Cell wall</keyword>
<feature type="chain" id="PRO_5035489341" description="Pectinesterase" evidence="8">
    <location>
        <begin position="23"/>
        <end position="531"/>
    </location>
</feature>
<comment type="catalytic activity">
    <reaction evidence="8">
        <text>[(1-&gt;4)-alpha-D-galacturonosyl methyl ester](n) + n H2O = [(1-&gt;4)-alpha-D-galacturonosyl](n) + n methanol + n H(+)</text>
        <dbReference type="Rhea" id="RHEA:22380"/>
        <dbReference type="Rhea" id="RHEA-COMP:14570"/>
        <dbReference type="Rhea" id="RHEA-COMP:14573"/>
        <dbReference type="ChEBI" id="CHEBI:15377"/>
        <dbReference type="ChEBI" id="CHEBI:15378"/>
        <dbReference type="ChEBI" id="CHEBI:17790"/>
        <dbReference type="ChEBI" id="CHEBI:140522"/>
        <dbReference type="ChEBI" id="CHEBI:140523"/>
        <dbReference type="EC" id="3.1.1.11"/>
    </reaction>
</comment>
<dbReference type="UniPathway" id="UPA00545">
    <property type="reaction ID" value="UER00823"/>
</dbReference>
<evidence type="ECO:0000256" key="8">
    <source>
        <dbReference type="RuleBase" id="RU000589"/>
    </source>
</evidence>
<keyword evidence="8" id="KW-0732">Signal</keyword>
<evidence type="ECO:0000256" key="4">
    <source>
        <dbReference type="ARBA" id="ARBA00022512"/>
    </source>
</evidence>
<dbReference type="PROSITE" id="PS00503">
    <property type="entry name" value="PECTINESTERASE_2"/>
    <property type="match status" value="1"/>
</dbReference>
<evidence type="ECO:0000256" key="1">
    <source>
        <dbReference type="ARBA" id="ARBA00004191"/>
    </source>
</evidence>
<keyword evidence="6 8" id="KW-0063">Aspartyl esterase</keyword>
<keyword evidence="8" id="KW-0961">Cell wall biogenesis/degradation</keyword>
<dbReference type="Proteomes" id="UP000734854">
    <property type="component" value="Unassembled WGS sequence"/>
</dbReference>
<dbReference type="GO" id="GO:0004857">
    <property type="term" value="F:enzyme inhibitor activity"/>
    <property type="evidence" value="ECO:0007669"/>
    <property type="project" value="InterPro"/>
</dbReference>
<gene>
    <name evidence="10" type="ORF">ZIOFF_027774</name>
</gene>
<evidence type="ECO:0000259" key="9">
    <source>
        <dbReference type="SMART" id="SM00856"/>
    </source>
</evidence>
<dbReference type="InterPro" id="IPR033131">
    <property type="entry name" value="Pectinesterase_Asp_AS"/>
</dbReference>
<dbReference type="AlphaFoldDB" id="A0A8J5GTB2"/>
<keyword evidence="11" id="KW-1185">Reference proteome</keyword>
<dbReference type="GO" id="GO:0030599">
    <property type="term" value="F:pectinesterase activity"/>
    <property type="evidence" value="ECO:0007669"/>
    <property type="project" value="UniProtKB-UniRule"/>
</dbReference>
<evidence type="ECO:0000313" key="10">
    <source>
        <dbReference type="EMBL" id="KAG6509769.1"/>
    </source>
</evidence>
<dbReference type="InterPro" id="IPR000070">
    <property type="entry name" value="Pectinesterase_cat"/>
</dbReference>
<dbReference type="Pfam" id="PF01095">
    <property type="entry name" value="Pectinesterase"/>
    <property type="match status" value="1"/>
</dbReference>
<dbReference type="EC" id="3.1.1.11" evidence="3 8"/>
<evidence type="ECO:0000313" key="11">
    <source>
        <dbReference type="Proteomes" id="UP000734854"/>
    </source>
</evidence>
<dbReference type="FunFam" id="2.160.20.10:FF:000029">
    <property type="entry name" value="Pectinesterase 4"/>
    <property type="match status" value="1"/>
</dbReference>
<feature type="domain" description="Pectinesterase inhibitor" evidence="9">
    <location>
        <begin position="29"/>
        <end position="178"/>
    </location>
</feature>
<evidence type="ECO:0000256" key="7">
    <source>
        <dbReference type="PROSITE-ProRule" id="PRU10040"/>
    </source>
</evidence>
<organism evidence="10 11">
    <name type="scientific">Zingiber officinale</name>
    <name type="common">Ginger</name>
    <name type="synonym">Amomum zingiber</name>
    <dbReference type="NCBI Taxonomy" id="94328"/>
    <lineage>
        <taxon>Eukaryota</taxon>
        <taxon>Viridiplantae</taxon>
        <taxon>Streptophyta</taxon>
        <taxon>Embryophyta</taxon>
        <taxon>Tracheophyta</taxon>
        <taxon>Spermatophyta</taxon>
        <taxon>Magnoliopsida</taxon>
        <taxon>Liliopsida</taxon>
        <taxon>Zingiberales</taxon>
        <taxon>Zingiberaceae</taxon>
        <taxon>Zingiber</taxon>
    </lineage>
</organism>
<comment type="subcellular location">
    <subcellularLocation>
        <location evidence="1 8">Secreted</location>
        <location evidence="1 8">Cell wall</location>
    </subcellularLocation>
</comment>
<evidence type="ECO:0000256" key="3">
    <source>
        <dbReference type="ARBA" id="ARBA00013229"/>
    </source>
</evidence>
<dbReference type="GO" id="GO:0045490">
    <property type="term" value="P:pectin catabolic process"/>
    <property type="evidence" value="ECO:0007669"/>
    <property type="project" value="UniProtKB-UniRule"/>
</dbReference>
<proteinExistence type="predicted"/>
<evidence type="ECO:0000256" key="2">
    <source>
        <dbReference type="ARBA" id="ARBA00005184"/>
    </source>
</evidence>